<feature type="transmembrane region" description="Helical" evidence="1">
    <location>
        <begin position="29"/>
        <end position="47"/>
    </location>
</feature>
<sequence>MNTVQTTASATAQVHGATTAEAFRTVKRLVGAYAALSAATLVAAYLMRQHADLVTPTVWIRGGIVALTSLLMLALAVGSARGRRGAYRRLRIASGVMVAVIAVMASLPGVLPVWMRFEQGVCGVLLLGVVVIANSSRTRALFAVDGPDAR</sequence>
<feature type="transmembrane region" description="Helical" evidence="1">
    <location>
        <begin position="59"/>
        <end position="78"/>
    </location>
</feature>
<protein>
    <submittedName>
        <fullName evidence="2">Uncharacterized protein</fullName>
    </submittedName>
</protein>
<evidence type="ECO:0000256" key="1">
    <source>
        <dbReference type="SAM" id="Phobius"/>
    </source>
</evidence>
<comment type="caution">
    <text evidence="2">The sequence shown here is derived from an EMBL/GenBank/DDBJ whole genome shotgun (WGS) entry which is preliminary data.</text>
</comment>
<reference evidence="2" key="1">
    <citation type="submission" date="2020-11" db="EMBL/GenBank/DDBJ databases">
        <title>Isolation and identification of active actinomycetes.</title>
        <authorList>
            <person name="Yu B."/>
        </authorList>
    </citation>
    <scope>NUCLEOTIDE SEQUENCE</scope>
    <source>
        <strain evidence="2">NEAU-YB345</strain>
    </source>
</reference>
<dbReference type="Proteomes" id="UP000657385">
    <property type="component" value="Unassembled WGS sequence"/>
</dbReference>
<keyword evidence="1" id="KW-1133">Transmembrane helix</keyword>
<dbReference type="AlphaFoldDB" id="A0A931B408"/>
<gene>
    <name evidence="2" type="ORF">I2501_17895</name>
</gene>
<name>A0A931B408_9ACTN</name>
<evidence type="ECO:0000313" key="3">
    <source>
        <dbReference type="Proteomes" id="UP000657385"/>
    </source>
</evidence>
<evidence type="ECO:0000313" key="2">
    <source>
        <dbReference type="EMBL" id="MBF9069898.1"/>
    </source>
</evidence>
<feature type="transmembrane region" description="Helical" evidence="1">
    <location>
        <begin position="90"/>
        <end position="107"/>
    </location>
</feature>
<dbReference type="RefSeq" id="WP_196195087.1">
    <property type="nucleotide sequence ID" value="NZ_JADPRT010000007.1"/>
</dbReference>
<keyword evidence="3" id="KW-1185">Reference proteome</keyword>
<accession>A0A931B408</accession>
<keyword evidence="1" id="KW-0812">Transmembrane</keyword>
<keyword evidence="1" id="KW-0472">Membrane</keyword>
<dbReference type="EMBL" id="JADPRT010000007">
    <property type="protein sequence ID" value="MBF9069898.1"/>
    <property type="molecule type" value="Genomic_DNA"/>
</dbReference>
<organism evidence="2 3">
    <name type="scientific">Streptacidiphilus fuscans</name>
    <dbReference type="NCBI Taxonomy" id="2789292"/>
    <lineage>
        <taxon>Bacteria</taxon>
        <taxon>Bacillati</taxon>
        <taxon>Actinomycetota</taxon>
        <taxon>Actinomycetes</taxon>
        <taxon>Kitasatosporales</taxon>
        <taxon>Streptomycetaceae</taxon>
        <taxon>Streptacidiphilus</taxon>
    </lineage>
</organism>
<proteinExistence type="predicted"/>